<dbReference type="Pfam" id="PF00967">
    <property type="entry name" value="Barwin"/>
    <property type="match status" value="1"/>
</dbReference>
<dbReference type="InterPro" id="IPR051477">
    <property type="entry name" value="Expansin_CellWall"/>
</dbReference>
<feature type="compositionally biased region" description="Low complexity" evidence="2">
    <location>
        <begin position="88"/>
        <end position="103"/>
    </location>
</feature>
<keyword evidence="6" id="KW-1185">Reference proteome</keyword>
<gene>
    <name evidence="5" type="ORF">K7432_001368</name>
</gene>
<proteinExistence type="predicted"/>
<dbReference type="CDD" id="cd22272">
    <property type="entry name" value="DPBB_EXLX1-like"/>
    <property type="match status" value="1"/>
</dbReference>
<dbReference type="EMBL" id="JASJQH010006905">
    <property type="protein sequence ID" value="KAK9728052.1"/>
    <property type="molecule type" value="Genomic_DNA"/>
</dbReference>
<keyword evidence="3" id="KW-1133">Transmembrane helix</keyword>
<evidence type="ECO:0000313" key="6">
    <source>
        <dbReference type="Proteomes" id="UP001479436"/>
    </source>
</evidence>
<feature type="region of interest" description="Disordered" evidence="2">
    <location>
        <begin position="83"/>
        <end position="103"/>
    </location>
</feature>
<dbReference type="InterPro" id="IPR001153">
    <property type="entry name" value="Barwin_dom"/>
</dbReference>
<dbReference type="SUPFAM" id="SSF50685">
    <property type="entry name" value="Barwin-like endoglucanases"/>
    <property type="match status" value="1"/>
</dbReference>
<dbReference type="PANTHER" id="PTHR31836:SF21">
    <property type="entry name" value="EXPANSIN-LIKE PROTEIN 7"/>
    <property type="match status" value="1"/>
</dbReference>
<keyword evidence="1" id="KW-0732">Signal</keyword>
<keyword evidence="3" id="KW-0812">Transmembrane</keyword>
<feature type="transmembrane region" description="Helical" evidence="3">
    <location>
        <begin position="12"/>
        <end position="36"/>
    </location>
</feature>
<feature type="domain" description="Barwin" evidence="4">
    <location>
        <begin position="137"/>
        <end position="198"/>
    </location>
</feature>
<organism evidence="5 6">
    <name type="scientific">Basidiobolus ranarum</name>
    <dbReference type="NCBI Taxonomy" id="34480"/>
    <lineage>
        <taxon>Eukaryota</taxon>
        <taxon>Fungi</taxon>
        <taxon>Fungi incertae sedis</taxon>
        <taxon>Zoopagomycota</taxon>
        <taxon>Entomophthoromycotina</taxon>
        <taxon>Basidiobolomycetes</taxon>
        <taxon>Basidiobolales</taxon>
        <taxon>Basidiobolaceae</taxon>
        <taxon>Basidiobolus</taxon>
    </lineage>
</organism>
<evidence type="ECO:0000313" key="5">
    <source>
        <dbReference type="EMBL" id="KAK9728052.1"/>
    </source>
</evidence>
<reference evidence="5 6" key="1">
    <citation type="submission" date="2023-04" db="EMBL/GenBank/DDBJ databases">
        <title>Genome of Basidiobolus ranarum AG-B5.</title>
        <authorList>
            <person name="Stajich J.E."/>
            <person name="Carter-House D."/>
            <person name="Gryganskyi A."/>
        </authorList>
    </citation>
    <scope>NUCLEOTIDE SEQUENCE [LARGE SCALE GENOMIC DNA]</scope>
    <source>
        <strain evidence="5 6">AG-B5</strain>
    </source>
</reference>
<protein>
    <recommendedName>
        <fullName evidence="4">Barwin domain-containing protein</fullName>
    </recommendedName>
</protein>
<evidence type="ECO:0000256" key="3">
    <source>
        <dbReference type="SAM" id="Phobius"/>
    </source>
</evidence>
<evidence type="ECO:0000256" key="1">
    <source>
        <dbReference type="ARBA" id="ARBA00022729"/>
    </source>
</evidence>
<dbReference type="Gene3D" id="2.40.40.10">
    <property type="entry name" value="RlpA-like domain"/>
    <property type="match status" value="1"/>
</dbReference>
<evidence type="ECO:0000256" key="2">
    <source>
        <dbReference type="SAM" id="MobiDB-lite"/>
    </source>
</evidence>
<comment type="caution">
    <text evidence="5">The sequence shown here is derived from an EMBL/GenBank/DDBJ whole genome shotgun (WGS) entry which is preliminary data.</text>
</comment>
<sequence>MKIVNIVYILDILRLFPTMFGIKYLIIFLSLSKIIYSVPMTRFHSKSTEERISSSISFTTKNIVTMPQKRGIYLGGHDKGNMNEIHQNGSNNGNGSVSASVSNSRGNDFKGDGTYYNPSVGVSACGLNAADTELVAAINAPQWGASANPNNSPSCGRCVKITGPNGTVMAKIIDKCPSCAYGSMDLSPTTFDKIANRSQGRVNITWGYC</sequence>
<name>A0ABR2W9S2_9FUNG</name>
<dbReference type="PANTHER" id="PTHR31836">
    <property type="match status" value="1"/>
</dbReference>
<evidence type="ECO:0000259" key="4">
    <source>
        <dbReference type="Pfam" id="PF00967"/>
    </source>
</evidence>
<dbReference type="InterPro" id="IPR036908">
    <property type="entry name" value="RlpA-like_sf"/>
</dbReference>
<keyword evidence="3" id="KW-0472">Membrane</keyword>
<dbReference type="Proteomes" id="UP001479436">
    <property type="component" value="Unassembled WGS sequence"/>
</dbReference>
<accession>A0ABR2W9S2</accession>